<feature type="transmembrane region" description="Helical" evidence="1">
    <location>
        <begin position="7"/>
        <end position="26"/>
    </location>
</feature>
<keyword evidence="1" id="KW-0472">Membrane</keyword>
<evidence type="ECO:0000256" key="1">
    <source>
        <dbReference type="SAM" id="Phobius"/>
    </source>
</evidence>
<keyword evidence="1" id="KW-0812">Transmembrane</keyword>
<dbReference type="Proteomes" id="UP000182569">
    <property type="component" value="Chromosome"/>
</dbReference>
<dbReference type="EMBL" id="CP015756">
    <property type="protein sequence ID" value="APC40850.1"/>
    <property type="molecule type" value="Genomic_DNA"/>
</dbReference>
<reference evidence="3" key="1">
    <citation type="journal article" date="2016" name="Front. Microbiol.">
        <title>Complete Genome Sequence of Clostridium estertheticum DSM 8809, a Microbe Identified in Spoiled Vacuum Packed Beef.</title>
        <authorList>
            <person name="Yu Z."/>
            <person name="Gunn L."/>
            <person name="Brennan E."/>
            <person name="Reid R."/>
            <person name="Wall P.G."/>
            <person name="Gaora O.P."/>
            <person name="Hurley D."/>
            <person name="Bolton D."/>
            <person name="Fanning S."/>
        </authorList>
    </citation>
    <scope>NUCLEOTIDE SEQUENCE [LARGE SCALE GENOMIC DNA]</scope>
    <source>
        <strain evidence="3">DSM 8809</strain>
    </source>
</reference>
<evidence type="ECO:0000313" key="2">
    <source>
        <dbReference type="EMBL" id="APC40850.1"/>
    </source>
</evidence>
<proteinExistence type="predicted"/>
<dbReference type="RefSeq" id="WP_071613142.1">
    <property type="nucleotide sequence ID" value="NZ_CP015756.1"/>
</dbReference>
<organism evidence="2 3">
    <name type="scientific">Clostridium estertheticum subsp. estertheticum</name>
    <dbReference type="NCBI Taxonomy" id="1552"/>
    <lineage>
        <taxon>Bacteria</taxon>
        <taxon>Bacillati</taxon>
        <taxon>Bacillota</taxon>
        <taxon>Clostridia</taxon>
        <taxon>Eubacteriales</taxon>
        <taxon>Clostridiaceae</taxon>
        <taxon>Clostridium</taxon>
    </lineage>
</organism>
<evidence type="ECO:0000313" key="3">
    <source>
        <dbReference type="Proteomes" id="UP000182569"/>
    </source>
</evidence>
<name>A0A1J0GHL6_9CLOT</name>
<keyword evidence="1" id="KW-1133">Transmembrane helix</keyword>
<dbReference type="AlphaFoldDB" id="A0A1J0GHL6"/>
<keyword evidence="3" id="KW-1185">Reference proteome</keyword>
<protein>
    <submittedName>
        <fullName evidence="2">Uncharacterized protein</fullName>
    </submittedName>
</protein>
<gene>
    <name evidence="2" type="ORF">A7L45_12610</name>
</gene>
<dbReference type="KEGG" id="ceu:A7L45_12610"/>
<dbReference type="OrthoDB" id="1798228at2"/>
<sequence>MKFLRKVIVILLTIIIFIGGVIITHITPSISIRTHLFVTGHPIGAFKVSVHVNKGQYEMDKEILDNENTMIYRTADYNLYDGATGNPIGNYKVEKSWILYFAQQYGEA</sequence>
<accession>A0A1J0GHL6</accession>